<feature type="transmembrane region" description="Helical" evidence="1">
    <location>
        <begin position="15"/>
        <end position="34"/>
    </location>
</feature>
<dbReference type="AlphaFoldDB" id="A0A2T0B2W8"/>
<gene>
    <name evidence="2" type="ORF">CLLU_36630</name>
</gene>
<dbReference type="OrthoDB" id="1898810at2"/>
<accession>A0A2T0B2W8</accession>
<protein>
    <submittedName>
        <fullName evidence="2">ABC-2 family transporter protein</fullName>
    </submittedName>
</protein>
<keyword evidence="3" id="KW-1185">Reference proteome</keyword>
<feature type="transmembrane region" description="Helical" evidence="1">
    <location>
        <begin position="165"/>
        <end position="191"/>
    </location>
</feature>
<keyword evidence="1" id="KW-0812">Transmembrane</keyword>
<dbReference type="Proteomes" id="UP000237798">
    <property type="component" value="Unassembled WGS sequence"/>
</dbReference>
<name>A0A2T0B2W8_9CLOT</name>
<evidence type="ECO:0000313" key="2">
    <source>
        <dbReference type="EMBL" id="PRR78251.1"/>
    </source>
</evidence>
<keyword evidence="1" id="KW-1133">Transmembrane helix</keyword>
<sequence>MLKIELKRAILRKKFLIIIFIGILIEFLSGYNAIHKYIFFDYNAPDIQSPALQATARKMVQDGLNMYSVWFKSLTLYTPLMPIIAALPYSLAYLEDVKNGMVKYIDIRINHKKYLFTKLLANGLAGGIAVSFPLIILTVIVSVFFSGSINDFFGKGGYGGVFSNLLIYNFYLYVLVHILINFIFGFAYSSIALAVSSIIKNTIAIMISPFLFWIGADLILQFFNVQSYLPTSINQFYLTPNVTLNEILVELVFITFFSSVIFILKSQKRNIYE</sequence>
<dbReference type="EMBL" id="PVXP01000132">
    <property type="protein sequence ID" value="PRR78251.1"/>
    <property type="molecule type" value="Genomic_DNA"/>
</dbReference>
<dbReference type="RefSeq" id="WP_106011184.1">
    <property type="nucleotide sequence ID" value="NZ_PVXP01000132.1"/>
</dbReference>
<evidence type="ECO:0000313" key="3">
    <source>
        <dbReference type="Proteomes" id="UP000237798"/>
    </source>
</evidence>
<feature type="transmembrane region" description="Helical" evidence="1">
    <location>
        <begin position="203"/>
        <end position="223"/>
    </location>
</feature>
<feature type="transmembrane region" description="Helical" evidence="1">
    <location>
        <begin position="74"/>
        <end position="94"/>
    </location>
</feature>
<organism evidence="2 3">
    <name type="scientific">Clostridium luticellarii</name>
    <dbReference type="NCBI Taxonomy" id="1691940"/>
    <lineage>
        <taxon>Bacteria</taxon>
        <taxon>Bacillati</taxon>
        <taxon>Bacillota</taxon>
        <taxon>Clostridia</taxon>
        <taxon>Eubacteriales</taxon>
        <taxon>Clostridiaceae</taxon>
        <taxon>Clostridium</taxon>
    </lineage>
</organism>
<evidence type="ECO:0000256" key="1">
    <source>
        <dbReference type="SAM" id="Phobius"/>
    </source>
</evidence>
<feature type="transmembrane region" description="Helical" evidence="1">
    <location>
        <begin position="115"/>
        <end position="145"/>
    </location>
</feature>
<keyword evidence="1" id="KW-0472">Membrane</keyword>
<reference evidence="2 3" key="1">
    <citation type="submission" date="2018-03" db="EMBL/GenBank/DDBJ databases">
        <title>Genome sequence of Clostridium luticellarii DSM 29923.</title>
        <authorList>
            <person name="Poehlein A."/>
            <person name="Daniel R."/>
        </authorList>
    </citation>
    <scope>NUCLEOTIDE SEQUENCE [LARGE SCALE GENOMIC DNA]</scope>
    <source>
        <strain evidence="2 3">DSM 29923</strain>
    </source>
</reference>
<comment type="caution">
    <text evidence="2">The sequence shown here is derived from an EMBL/GenBank/DDBJ whole genome shotgun (WGS) entry which is preliminary data.</text>
</comment>
<proteinExistence type="predicted"/>
<feature type="transmembrane region" description="Helical" evidence="1">
    <location>
        <begin position="243"/>
        <end position="264"/>
    </location>
</feature>